<dbReference type="KEGG" id="trg:TRUGW13939_09836"/>
<evidence type="ECO:0000256" key="1">
    <source>
        <dbReference type="SAM" id="MobiDB-lite"/>
    </source>
</evidence>
<evidence type="ECO:0000256" key="2">
    <source>
        <dbReference type="SAM" id="Phobius"/>
    </source>
</evidence>
<dbReference type="EMBL" id="CP055902">
    <property type="protein sequence ID" value="QKX62675.1"/>
    <property type="molecule type" value="Genomic_DNA"/>
</dbReference>
<dbReference type="AlphaFoldDB" id="A0A7H8RB44"/>
<keyword evidence="2" id="KW-0472">Membrane</keyword>
<feature type="compositionally biased region" description="Polar residues" evidence="1">
    <location>
        <begin position="444"/>
        <end position="455"/>
    </location>
</feature>
<dbReference type="OrthoDB" id="5383784at2759"/>
<feature type="compositionally biased region" description="Basic and acidic residues" evidence="1">
    <location>
        <begin position="162"/>
        <end position="176"/>
    </location>
</feature>
<feature type="region of interest" description="Disordered" evidence="1">
    <location>
        <begin position="431"/>
        <end position="455"/>
    </location>
</feature>
<dbReference type="GeneID" id="55997319"/>
<name>A0A7H8RB44_TALRU</name>
<keyword evidence="4" id="KW-1185">Reference proteome</keyword>
<feature type="region of interest" description="Disordered" evidence="1">
    <location>
        <begin position="248"/>
        <end position="272"/>
    </location>
</feature>
<keyword evidence="2" id="KW-0812">Transmembrane</keyword>
<dbReference type="Proteomes" id="UP000509510">
    <property type="component" value="Chromosome V"/>
</dbReference>
<sequence>MFCFLQTLHLIPYSSFPTASFFIPFTESSMIRYPSFPTEFSLPAFGQLASELFAGSFAMVITYTFLRSFVEDRIYRIIRRHLPKQGQPDDLSIQVAVDNDLLEWTVPAAGRHMEYETYRSNLSLLEDIKEEFRELKKQVLIWVGWNREAPSDIKSSNSPTRDATETVRNRNHFEAERQEVDGAMLRTPVQSSFDASQGQILANEQLTHSPAQITPISLDGLRSVGRTEADSNIRQDGVETSWLPFQDTEQRSRSNTLFSRPASPESPLTSPRIRASLTHRNSFTTTMEISLQSSRNRQRTEQVDADVANLDTTISLEDLNFESIPLNSIMDPDELRILDSMTIQSEARDAGEHAGIEDPPTEIPDASEAAQPVENPDVEAEDTLAGLSDENTLVPARLATAQLTVLPDMVEEALHSPTRQDIMDMISEVGTQDLRPRSPPQDRLASQQRQQDTHPIQQRVTVLSSFPMDGLAHHLASMISSALFVPFRSLLYRSLATTYLSSPAAAVFSRNIAVSTTDIRSLNAFAGGGNRHDMIAYMANVAMVIGLQTAVSGGILSVSSAVAMQIGKRMFGWGQL</sequence>
<organism evidence="3 4">
    <name type="scientific">Talaromyces rugulosus</name>
    <name type="common">Penicillium rugulosum</name>
    <dbReference type="NCBI Taxonomy" id="121627"/>
    <lineage>
        <taxon>Eukaryota</taxon>
        <taxon>Fungi</taxon>
        <taxon>Dikarya</taxon>
        <taxon>Ascomycota</taxon>
        <taxon>Pezizomycotina</taxon>
        <taxon>Eurotiomycetes</taxon>
        <taxon>Eurotiomycetidae</taxon>
        <taxon>Eurotiales</taxon>
        <taxon>Trichocomaceae</taxon>
        <taxon>Talaromyces</taxon>
        <taxon>Talaromyces sect. Islandici</taxon>
    </lineage>
</organism>
<accession>A0A7H8RB44</accession>
<feature type="region of interest" description="Disordered" evidence="1">
    <location>
        <begin position="348"/>
        <end position="376"/>
    </location>
</feature>
<evidence type="ECO:0000313" key="4">
    <source>
        <dbReference type="Proteomes" id="UP000509510"/>
    </source>
</evidence>
<gene>
    <name evidence="3" type="ORF">TRUGW13939_09836</name>
</gene>
<protein>
    <submittedName>
        <fullName evidence="3">Uncharacterized protein</fullName>
    </submittedName>
</protein>
<proteinExistence type="predicted"/>
<evidence type="ECO:0000313" key="3">
    <source>
        <dbReference type="EMBL" id="QKX62675.1"/>
    </source>
</evidence>
<keyword evidence="2" id="KW-1133">Transmembrane helix</keyword>
<feature type="transmembrane region" description="Helical" evidence="2">
    <location>
        <begin position="541"/>
        <end position="566"/>
    </location>
</feature>
<reference evidence="4" key="1">
    <citation type="submission" date="2020-06" db="EMBL/GenBank/DDBJ databases">
        <title>A chromosome-scale genome assembly of Talaromyces rugulosus W13939.</title>
        <authorList>
            <person name="Wang B."/>
            <person name="Guo L."/>
            <person name="Ye K."/>
            <person name="Wang L."/>
        </authorList>
    </citation>
    <scope>NUCLEOTIDE SEQUENCE [LARGE SCALE GENOMIC DNA]</scope>
    <source>
        <strain evidence="4">W13939</strain>
    </source>
</reference>
<feature type="region of interest" description="Disordered" evidence="1">
    <location>
        <begin position="152"/>
        <end position="176"/>
    </location>
</feature>
<dbReference type="RefSeq" id="XP_035348849.1">
    <property type="nucleotide sequence ID" value="XM_035492956.1"/>
</dbReference>